<evidence type="ECO:0000313" key="2">
    <source>
        <dbReference type="EMBL" id="GFD37135.1"/>
    </source>
</evidence>
<feature type="compositionally biased region" description="Low complexity" evidence="1">
    <location>
        <begin position="19"/>
        <end position="29"/>
    </location>
</feature>
<proteinExistence type="predicted"/>
<dbReference type="EMBL" id="BKCJ011481241">
    <property type="protein sequence ID" value="GFD37135.1"/>
    <property type="molecule type" value="Genomic_DNA"/>
</dbReference>
<accession>A0A699VNF1</accession>
<evidence type="ECO:0000256" key="1">
    <source>
        <dbReference type="SAM" id="MobiDB-lite"/>
    </source>
</evidence>
<sequence length="45" mass="4097">SGGNVYDVSDTGDSGGVVGDTAASSGCSSAGIISLAGGRYSGPGM</sequence>
<dbReference type="AlphaFoldDB" id="A0A699VNF1"/>
<comment type="caution">
    <text evidence="2">The sequence shown here is derived from an EMBL/GenBank/DDBJ whole genome shotgun (WGS) entry which is preliminary data.</text>
</comment>
<feature type="region of interest" description="Disordered" evidence="1">
    <location>
        <begin position="1"/>
        <end position="29"/>
    </location>
</feature>
<protein>
    <submittedName>
        <fullName evidence="2">Uncharacterized protein</fullName>
    </submittedName>
</protein>
<feature type="non-terminal residue" evidence="2">
    <location>
        <position position="1"/>
    </location>
</feature>
<feature type="compositionally biased region" description="Low complexity" evidence="1">
    <location>
        <begin position="1"/>
        <end position="12"/>
    </location>
</feature>
<reference evidence="2" key="1">
    <citation type="journal article" date="2019" name="Sci. Rep.">
        <title>Draft genome of Tanacetum cinerariifolium, the natural source of mosquito coil.</title>
        <authorList>
            <person name="Yamashiro T."/>
            <person name="Shiraishi A."/>
            <person name="Satake H."/>
            <person name="Nakayama K."/>
        </authorList>
    </citation>
    <scope>NUCLEOTIDE SEQUENCE</scope>
</reference>
<name>A0A699VNF1_TANCI</name>
<organism evidence="2">
    <name type="scientific">Tanacetum cinerariifolium</name>
    <name type="common">Dalmatian daisy</name>
    <name type="synonym">Chrysanthemum cinerariifolium</name>
    <dbReference type="NCBI Taxonomy" id="118510"/>
    <lineage>
        <taxon>Eukaryota</taxon>
        <taxon>Viridiplantae</taxon>
        <taxon>Streptophyta</taxon>
        <taxon>Embryophyta</taxon>
        <taxon>Tracheophyta</taxon>
        <taxon>Spermatophyta</taxon>
        <taxon>Magnoliopsida</taxon>
        <taxon>eudicotyledons</taxon>
        <taxon>Gunneridae</taxon>
        <taxon>Pentapetalae</taxon>
        <taxon>asterids</taxon>
        <taxon>campanulids</taxon>
        <taxon>Asterales</taxon>
        <taxon>Asteraceae</taxon>
        <taxon>Asteroideae</taxon>
        <taxon>Anthemideae</taxon>
        <taxon>Anthemidinae</taxon>
        <taxon>Tanacetum</taxon>
    </lineage>
</organism>
<gene>
    <name evidence="2" type="ORF">Tci_909104</name>
</gene>